<dbReference type="InterPro" id="IPR042099">
    <property type="entry name" value="ANL_N_sf"/>
</dbReference>
<dbReference type="Gene3D" id="3.40.50.12780">
    <property type="entry name" value="N-terminal domain of ligase-like"/>
    <property type="match status" value="1"/>
</dbReference>
<dbReference type="PANTHER" id="PTHR43767">
    <property type="entry name" value="LONG-CHAIN-FATTY-ACID--COA LIGASE"/>
    <property type="match status" value="1"/>
</dbReference>
<feature type="domain" description="AMP-binding enzyme C-terminal" evidence="2">
    <location>
        <begin position="425"/>
        <end position="499"/>
    </location>
</feature>
<reference evidence="3 4" key="1">
    <citation type="submission" date="2017-05" db="EMBL/GenBank/DDBJ databases">
        <authorList>
            <person name="Song R."/>
            <person name="Chenine A.L."/>
            <person name="Ruprecht R.M."/>
        </authorList>
    </citation>
    <scope>NUCLEOTIDE SEQUENCE [LARGE SCALE GENOMIC DNA]</scope>
    <source>
        <strain evidence="3 4">DSM 26136</strain>
    </source>
</reference>
<sequence length="517" mass="56571">MRLADYFDKAVRTGTREHALVEGDVRISHLEVQAQVHAIANAMDADADIRPGAHVAIYCPNHWRVPVLLLAINRADRVRLPVHTRNPLAVNLEVLAFMDCEVLFFHSRFEHEVAEMRAALPRLRRVICIDAESAHGPSLAAWSAPHQRPYLSQMEDPMAPAFLQPTGGTTGPSKAAIHTHRSAEMMLIGNRLSGDHDAHHTYLAVAPLTHAGGTAALHTLCAGNTVVVLDDTSPAAILDAIERHGVTHFFLPPTLFYLLLAELERAPRALPSLRQLGVGAAPVSPDKVKQATRMLGPIVAEGYGQTECGAPVTRKVPADYIHADGRFDEVALRSAGKAVDTVWVEIMDDQGRLLPAGERGEIVVRGGSLMLGYYKNEAETARIDAFGWRHTGDVGVKDERGFLTIVDRVKDMIVTGGFNVYPAQVERVILEFDAVQECAVVGVPDDTWGEAVKAVVELKPGQTLDEGEVIALCKARLGGVYAPKSVEVWPSIPRSAVGKTLRREVREAFWRQHWRAV</sequence>
<dbReference type="PANTHER" id="PTHR43767:SF7">
    <property type="entry name" value="MEDIUM_LONG-CHAIN-FATTY-ACID--COA LIGASE FADD8"/>
    <property type="match status" value="1"/>
</dbReference>
<dbReference type="InterPro" id="IPR000873">
    <property type="entry name" value="AMP-dep_synth/lig_dom"/>
</dbReference>
<name>A0A1Y0EPJ6_9BURK</name>
<protein>
    <recommendedName>
        <fullName evidence="5">Long-chain fatty acid--CoA ligase</fullName>
    </recommendedName>
</protein>
<evidence type="ECO:0008006" key="5">
    <source>
        <dbReference type="Google" id="ProtNLM"/>
    </source>
</evidence>
<dbReference type="InterPro" id="IPR045851">
    <property type="entry name" value="AMP-bd_C_sf"/>
</dbReference>
<dbReference type="OrthoDB" id="9766486at2"/>
<dbReference type="Pfam" id="PF00501">
    <property type="entry name" value="AMP-binding"/>
    <property type="match status" value="1"/>
</dbReference>
<dbReference type="Proteomes" id="UP000196138">
    <property type="component" value="Chromosome"/>
</dbReference>
<dbReference type="KEGG" id="cser:CCO03_13475"/>
<organism evidence="3 4">
    <name type="scientific">Comamonas serinivorans</name>
    <dbReference type="NCBI Taxonomy" id="1082851"/>
    <lineage>
        <taxon>Bacteria</taxon>
        <taxon>Pseudomonadati</taxon>
        <taxon>Pseudomonadota</taxon>
        <taxon>Betaproteobacteria</taxon>
        <taxon>Burkholderiales</taxon>
        <taxon>Comamonadaceae</taxon>
        <taxon>Comamonas</taxon>
    </lineage>
</organism>
<dbReference type="AlphaFoldDB" id="A0A1Y0EPJ6"/>
<dbReference type="Pfam" id="PF13193">
    <property type="entry name" value="AMP-binding_C"/>
    <property type="match status" value="1"/>
</dbReference>
<dbReference type="InterPro" id="IPR050237">
    <property type="entry name" value="ATP-dep_AMP-bd_enzyme"/>
</dbReference>
<evidence type="ECO:0000313" key="4">
    <source>
        <dbReference type="Proteomes" id="UP000196138"/>
    </source>
</evidence>
<gene>
    <name evidence="3" type="ORF">CCO03_13475</name>
</gene>
<keyword evidence="4" id="KW-1185">Reference proteome</keyword>
<accession>A0A1Y0EPJ6</accession>
<dbReference type="GO" id="GO:0016877">
    <property type="term" value="F:ligase activity, forming carbon-sulfur bonds"/>
    <property type="evidence" value="ECO:0007669"/>
    <property type="project" value="UniProtKB-ARBA"/>
</dbReference>
<dbReference type="SUPFAM" id="SSF56801">
    <property type="entry name" value="Acetyl-CoA synthetase-like"/>
    <property type="match status" value="1"/>
</dbReference>
<feature type="domain" description="AMP-dependent synthetase/ligase" evidence="1">
    <location>
        <begin position="8"/>
        <end position="374"/>
    </location>
</feature>
<dbReference type="Gene3D" id="3.30.300.30">
    <property type="match status" value="1"/>
</dbReference>
<dbReference type="RefSeq" id="WP_087281841.1">
    <property type="nucleotide sequence ID" value="NZ_CP021455.1"/>
</dbReference>
<evidence type="ECO:0000259" key="1">
    <source>
        <dbReference type="Pfam" id="PF00501"/>
    </source>
</evidence>
<evidence type="ECO:0000259" key="2">
    <source>
        <dbReference type="Pfam" id="PF13193"/>
    </source>
</evidence>
<dbReference type="EMBL" id="CP021455">
    <property type="protein sequence ID" value="ARU05557.1"/>
    <property type="molecule type" value="Genomic_DNA"/>
</dbReference>
<dbReference type="InterPro" id="IPR020845">
    <property type="entry name" value="AMP-binding_CS"/>
</dbReference>
<dbReference type="PROSITE" id="PS00455">
    <property type="entry name" value="AMP_BINDING"/>
    <property type="match status" value="1"/>
</dbReference>
<evidence type="ECO:0000313" key="3">
    <source>
        <dbReference type="EMBL" id="ARU05557.1"/>
    </source>
</evidence>
<dbReference type="InterPro" id="IPR025110">
    <property type="entry name" value="AMP-bd_C"/>
</dbReference>
<proteinExistence type="predicted"/>